<dbReference type="AlphaFoldDB" id="A0A0N4VBG5"/>
<organism evidence="3">
    <name type="scientific">Enterobius vermicularis</name>
    <name type="common">Human pinworm</name>
    <dbReference type="NCBI Taxonomy" id="51028"/>
    <lineage>
        <taxon>Eukaryota</taxon>
        <taxon>Metazoa</taxon>
        <taxon>Ecdysozoa</taxon>
        <taxon>Nematoda</taxon>
        <taxon>Chromadorea</taxon>
        <taxon>Rhabditida</taxon>
        <taxon>Spirurina</taxon>
        <taxon>Oxyuridomorpha</taxon>
        <taxon>Oxyuroidea</taxon>
        <taxon>Oxyuridae</taxon>
        <taxon>Enterobius</taxon>
    </lineage>
</organism>
<dbReference type="Gene3D" id="1.10.150.220">
    <property type="entry name" value="CPI-17"/>
    <property type="match status" value="1"/>
</dbReference>
<dbReference type="GO" id="GO:0005737">
    <property type="term" value="C:cytoplasm"/>
    <property type="evidence" value="ECO:0007669"/>
    <property type="project" value="InterPro"/>
</dbReference>
<protein>
    <submittedName>
        <fullName evidence="3">Transposase</fullName>
    </submittedName>
</protein>
<evidence type="ECO:0000313" key="2">
    <source>
        <dbReference type="Proteomes" id="UP000274131"/>
    </source>
</evidence>
<accession>A0A0N4VBG5</accession>
<keyword evidence="2" id="KW-1185">Reference proteome</keyword>
<evidence type="ECO:0000313" key="3">
    <source>
        <dbReference type="WBParaSite" id="EVEC_0000787301-mRNA-1"/>
    </source>
</evidence>
<reference evidence="3" key="1">
    <citation type="submission" date="2017-02" db="UniProtKB">
        <authorList>
            <consortium name="WormBaseParasite"/>
        </authorList>
    </citation>
    <scope>IDENTIFICATION</scope>
</reference>
<dbReference type="OrthoDB" id="8193882at2759"/>
<dbReference type="Proteomes" id="UP000274131">
    <property type="component" value="Unassembled WGS sequence"/>
</dbReference>
<evidence type="ECO:0000313" key="1">
    <source>
        <dbReference type="EMBL" id="VDD92606.1"/>
    </source>
</evidence>
<dbReference type="WBParaSite" id="EVEC_0000787301-mRNA-1">
    <property type="protein sequence ID" value="EVEC_0000787301-mRNA-1"/>
    <property type="gene ID" value="EVEC_0000787301"/>
</dbReference>
<name>A0A0N4VBG5_ENTVE</name>
<dbReference type="EMBL" id="UXUI01008887">
    <property type="protein sequence ID" value="VDD92606.1"/>
    <property type="molecule type" value="Genomic_DNA"/>
</dbReference>
<proteinExistence type="predicted"/>
<gene>
    <name evidence="1" type="ORF">EVEC_LOCUS7357</name>
</gene>
<dbReference type="InterPro" id="IPR036658">
    <property type="entry name" value="CPI-17_sf"/>
</dbReference>
<dbReference type="SUPFAM" id="SSF81790">
    <property type="entry name" value="Myosin phosphatase inhibitor 17kDa protein, CPI-17"/>
    <property type="match status" value="1"/>
</dbReference>
<reference evidence="1 2" key="2">
    <citation type="submission" date="2018-10" db="EMBL/GenBank/DDBJ databases">
        <authorList>
            <consortium name="Pathogen Informatics"/>
        </authorList>
    </citation>
    <scope>NUCLEOTIDE SEQUENCE [LARGE SCALE GENOMIC DNA]</scope>
</reference>
<sequence length="39" mass="4696">MKYGKHQMMLIRKRMSVENWLDEQLNALYNGDAVSVRNR</sequence>